<name>A0AAD6LRW0_9ROSI</name>
<organism evidence="1 2">
    <name type="scientific">Populus alba x Populus x berolinensis</name>
    <dbReference type="NCBI Taxonomy" id="444605"/>
    <lineage>
        <taxon>Eukaryota</taxon>
        <taxon>Viridiplantae</taxon>
        <taxon>Streptophyta</taxon>
        <taxon>Embryophyta</taxon>
        <taxon>Tracheophyta</taxon>
        <taxon>Spermatophyta</taxon>
        <taxon>Magnoliopsida</taxon>
        <taxon>eudicotyledons</taxon>
        <taxon>Gunneridae</taxon>
        <taxon>Pentapetalae</taxon>
        <taxon>rosids</taxon>
        <taxon>fabids</taxon>
        <taxon>Malpighiales</taxon>
        <taxon>Salicaceae</taxon>
        <taxon>Saliceae</taxon>
        <taxon>Populus</taxon>
    </lineage>
</organism>
<evidence type="ECO:0000313" key="2">
    <source>
        <dbReference type="Proteomes" id="UP001164929"/>
    </source>
</evidence>
<gene>
    <name evidence="1" type="ORF">NC653_032675</name>
</gene>
<reference evidence="1" key="1">
    <citation type="journal article" date="2023" name="Mol. Ecol. Resour.">
        <title>Chromosome-level genome assembly of a triploid poplar Populus alba 'Berolinensis'.</title>
        <authorList>
            <person name="Chen S."/>
            <person name="Yu Y."/>
            <person name="Wang X."/>
            <person name="Wang S."/>
            <person name="Zhang T."/>
            <person name="Zhou Y."/>
            <person name="He R."/>
            <person name="Meng N."/>
            <person name="Wang Y."/>
            <person name="Liu W."/>
            <person name="Liu Z."/>
            <person name="Liu J."/>
            <person name="Guo Q."/>
            <person name="Huang H."/>
            <person name="Sederoff R.R."/>
            <person name="Wang G."/>
            <person name="Qu G."/>
            <person name="Chen S."/>
        </authorList>
    </citation>
    <scope>NUCLEOTIDE SEQUENCE</scope>
    <source>
        <strain evidence="1">SC-2020</strain>
    </source>
</reference>
<keyword evidence="2" id="KW-1185">Reference proteome</keyword>
<evidence type="ECO:0000313" key="1">
    <source>
        <dbReference type="EMBL" id="KAJ6972165.1"/>
    </source>
</evidence>
<accession>A0AAD6LRW0</accession>
<dbReference type="EMBL" id="JAQIZT010000014">
    <property type="protein sequence ID" value="KAJ6972165.1"/>
    <property type="molecule type" value="Genomic_DNA"/>
</dbReference>
<sequence>MGKPEILDKLKNIVSGVESFGSGEETEGIAYLVVDSLLATMGGVESFVDEDHNPPSVMLNSRAAIVAAELISLPSLDTLNTATVAAAIAAAAAAKSGKSSAMSAAAAASALAGEGTAHMPRLFSFLSADNQGIEAYFHAQFFGC</sequence>
<comment type="caution">
    <text evidence="1">The sequence shown here is derived from an EMBL/GenBank/DDBJ whole genome shotgun (WGS) entry which is preliminary data.</text>
</comment>
<dbReference type="Proteomes" id="UP001164929">
    <property type="component" value="Chromosome 14"/>
</dbReference>
<protein>
    <submittedName>
        <fullName evidence="1">Uncharacterized protein</fullName>
    </submittedName>
</protein>
<proteinExistence type="predicted"/>
<dbReference type="AlphaFoldDB" id="A0AAD6LRW0"/>